<evidence type="ECO:0000313" key="3">
    <source>
        <dbReference type="Proteomes" id="UP001330749"/>
    </source>
</evidence>
<gene>
    <name evidence="2" type="ORF">P4447_08575</name>
</gene>
<sequence>MNKEKYFEMVNKKLELDKKIEKLYQAYNKIFWTDCHKKINANIKWNDILRQKRADLIEKMAEARKNIDKETLTQWKIEFGKFISL</sequence>
<dbReference type="Proteomes" id="UP001330749">
    <property type="component" value="Unassembled WGS sequence"/>
</dbReference>
<evidence type="ECO:0000313" key="2">
    <source>
        <dbReference type="EMBL" id="MED3562510.1"/>
    </source>
</evidence>
<keyword evidence="1" id="KW-0175">Coiled coil</keyword>
<keyword evidence="3" id="KW-1185">Reference proteome</keyword>
<dbReference type="RefSeq" id="WP_327967442.1">
    <property type="nucleotide sequence ID" value="NZ_JARMQG010000092.1"/>
</dbReference>
<reference evidence="2 3" key="1">
    <citation type="submission" date="2023-03" db="EMBL/GenBank/DDBJ databases">
        <title>Bacillus Genome Sequencing.</title>
        <authorList>
            <person name="Dunlap C."/>
        </authorList>
    </citation>
    <scope>NUCLEOTIDE SEQUENCE [LARGE SCALE GENOMIC DNA]</scope>
    <source>
        <strain evidence="2 3">B-14544</strain>
    </source>
</reference>
<organism evidence="2 3">
    <name type="scientific">Bacillus xiapuensis</name>
    <dbReference type="NCBI Taxonomy" id="2014075"/>
    <lineage>
        <taxon>Bacteria</taxon>
        <taxon>Bacillati</taxon>
        <taxon>Bacillota</taxon>
        <taxon>Bacilli</taxon>
        <taxon>Bacillales</taxon>
        <taxon>Bacillaceae</taxon>
        <taxon>Bacillus</taxon>
    </lineage>
</organism>
<protein>
    <submittedName>
        <fullName evidence="2">Uncharacterized protein</fullName>
    </submittedName>
</protein>
<feature type="coiled-coil region" evidence="1">
    <location>
        <begin position="46"/>
        <end position="73"/>
    </location>
</feature>
<accession>A0ABU6N8S7</accession>
<name>A0ABU6N8S7_9BACI</name>
<proteinExistence type="predicted"/>
<dbReference type="EMBL" id="JARMQG010000092">
    <property type="protein sequence ID" value="MED3562510.1"/>
    <property type="molecule type" value="Genomic_DNA"/>
</dbReference>
<comment type="caution">
    <text evidence="2">The sequence shown here is derived from an EMBL/GenBank/DDBJ whole genome shotgun (WGS) entry which is preliminary data.</text>
</comment>
<evidence type="ECO:0000256" key="1">
    <source>
        <dbReference type="SAM" id="Coils"/>
    </source>
</evidence>